<dbReference type="InterPro" id="IPR013096">
    <property type="entry name" value="Cupin_2"/>
</dbReference>
<evidence type="ECO:0000313" key="2">
    <source>
        <dbReference type="EMBL" id="SEL36233.1"/>
    </source>
</evidence>
<dbReference type="SUPFAM" id="SSF51182">
    <property type="entry name" value="RmlC-like cupins"/>
    <property type="match status" value="1"/>
</dbReference>
<name>A0A1H7PKC4_HALLR</name>
<proteinExistence type="predicted"/>
<dbReference type="EMBL" id="FOAD01000004">
    <property type="protein sequence ID" value="SEL36233.1"/>
    <property type="molecule type" value="Genomic_DNA"/>
</dbReference>
<evidence type="ECO:0000259" key="1">
    <source>
        <dbReference type="Pfam" id="PF07883"/>
    </source>
</evidence>
<reference evidence="2 3" key="1">
    <citation type="submission" date="2016-10" db="EMBL/GenBank/DDBJ databases">
        <authorList>
            <person name="de Groot N.N."/>
        </authorList>
    </citation>
    <scope>NUCLEOTIDE SEQUENCE [LARGE SCALE GENOMIC DNA]</scope>
    <source>
        <strain evidence="2 3">CDM_5</strain>
    </source>
</reference>
<dbReference type="RefSeq" id="WP_074793726.1">
    <property type="nucleotide sequence ID" value="NZ_FOAD01000004.1"/>
</dbReference>
<evidence type="ECO:0000313" key="3">
    <source>
        <dbReference type="Proteomes" id="UP000183894"/>
    </source>
</evidence>
<dbReference type="OrthoDB" id="82049at2157"/>
<dbReference type="Gene3D" id="2.60.120.10">
    <property type="entry name" value="Jelly Rolls"/>
    <property type="match status" value="1"/>
</dbReference>
<dbReference type="InterPro" id="IPR011051">
    <property type="entry name" value="RmlC_Cupin_sf"/>
</dbReference>
<dbReference type="Pfam" id="PF07883">
    <property type="entry name" value="Cupin_2"/>
    <property type="match status" value="1"/>
</dbReference>
<dbReference type="InterPro" id="IPR014710">
    <property type="entry name" value="RmlC-like_jellyroll"/>
</dbReference>
<accession>A0A1H7PKC4</accession>
<gene>
    <name evidence="2" type="ORF">SAMN04488691_104119</name>
</gene>
<dbReference type="Proteomes" id="UP000183894">
    <property type="component" value="Unassembled WGS sequence"/>
</dbReference>
<dbReference type="AlphaFoldDB" id="A0A1H7PKC4"/>
<organism evidence="2 3">
    <name type="scientific">Haloferax larsenii</name>
    <dbReference type="NCBI Taxonomy" id="302484"/>
    <lineage>
        <taxon>Archaea</taxon>
        <taxon>Methanobacteriati</taxon>
        <taxon>Methanobacteriota</taxon>
        <taxon>Stenosarchaea group</taxon>
        <taxon>Halobacteria</taxon>
        <taxon>Halobacteriales</taxon>
        <taxon>Haloferacaceae</taxon>
        <taxon>Haloferax</taxon>
    </lineage>
</organism>
<sequence length="122" mass="13887">MYDSVTIDDLELHEGMNGIQVRAVGYELRPKQMRPNVWMYEAGETSTKHRHEEQEELYHVLSGQFEMDFFDAEKTKTESLELEAGDVVVVSPDQLRQLRCLEDGQVFVVGAPNAKDDGVVVD</sequence>
<feature type="domain" description="Cupin type-2" evidence="1">
    <location>
        <begin position="37"/>
        <end position="106"/>
    </location>
</feature>
<protein>
    <submittedName>
        <fullName evidence="2">Cupin domain-containing protein</fullName>
    </submittedName>
</protein>